<name>A0ABW5E139_9BACT</name>
<accession>A0ABW5E139</accession>
<dbReference type="InterPro" id="IPR011004">
    <property type="entry name" value="Trimer_LpxA-like_sf"/>
</dbReference>
<keyword evidence="4" id="KW-1185">Reference proteome</keyword>
<dbReference type="PANTHER" id="PTHR23416:SF23">
    <property type="entry name" value="ACETYLTRANSFERASE C18B11.09C-RELATED"/>
    <property type="match status" value="1"/>
</dbReference>
<dbReference type="EMBL" id="JBHUJC010000020">
    <property type="protein sequence ID" value="MFD2276218.1"/>
    <property type="molecule type" value="Genomic_DNA"/>
</dbReference>
<evidence type="ECO:0000256" key="1">
    <source>
        <dbReference type="ARBA" id="ARBA00007274"/>
    </source>
</evidence>
<evidence type="ECO:0000313" key="4">
    <source>
        <dbReference type="Proteomes" id="UP001597297"/>
    </source>
</evidence>
<dbReference type="Gene3D" id="2.160.10.10">
    <property type="entry name" value="Hexapeptide repeat proteins"/>
    <property type="match status" value="1"/>
</dbReference>
<protein>
    <submittedName>
        <fullName evidence="3">Colanic acid biosynthesis acetyltransferase</fullName>
    </submittedName>
</protein>
<keyword evidence="2" id="KW-0808">Transferase</keyword>
<proteinExistence type="inferred from homology"/>
<comment type="similarity">
    <text evidence="1">Belongs to the transferase hexapeptide repeat family.</text>
</comment>
<dbReference type="Proteomes" id="UP001597297">
    <property type="component" value="Unassembled WGS sequence"/>
</dbReference>
<reference evidence="4" key="1">
    <citation type="journal article" date="2019" name="Int. J. Syst. Evol. Microbiol.">
        <title>The Global Catalogue of Microorganisms (GCM) 10K type strain sequencing project: providing services to taxonomists for standard genome sequencing and annotation.</title>
        <authorList>
            <consortium name="The Broad Institute Genomics Platform"/>
            <consortium name="The Broad Institute Genome Sequencing Center for Infectious Disease"/>
            <person name="Wu L."/>
            <person name="Ma J."/>
        </authorList>
    </citation>
    <scope>NUCLEOTIDE SEQUENCE [LARGE SCALE GENOMIC DNA]</scope>
    <source>
        <strain evidence="4">JCM 16545</strain>
    </source>
</reference>
<sequence>MSEQAIYVDNLSKWNRLARCLWMLTYVVLFRYSPRVGFQWWRRWLLQRFGAKLAKGANVYPSVKVWAPWNLEMGAFACLAEGVDCYNVAPIYLGKYATVSQRSFLCSASHEVSLLEKPLIHAPIRIEEHAWVCAEAFVGPGVTMGEGAVLAARGVAVRDLEAWGIYGGNPAKYLKQRVIKEQN</sequence>
<dbReference type="PANTHER" id="PTHR23416">
    <property type="entry name" value="SIALIC ACID SYNTHASE-RELATED"/>
    <property type="match status" value="1"/>
</dbReference>
<dbReference type="RefSeq" id="WP_377094442.1">
    <property type="nucleotide sequence ID" value="NZ_JBHSJM010000001.1"/>
</dbReference>
<dbReference type="CDD" id="cd05825">
    <property type="entry name" value="LbH_wcaF_like"/>
    <property type="match status" value="1"/>
</dbReference>
<gene>
    <name evidence="3" type="ORF">ACFSQZ_07045</name>
</gene>
<evidence type="ECO:0000256" key="2">
    <source>
        <dbReference type="ARBA" id="ARBA00022679"/>
    </source>
</evidence>
<evidence type="ECO:0000313" key="3">
    <source>
        <dbReference type="EMBL" id="MFD2276218.1"/>
    </source>
</evidence>
<dbReference type="SUPFAM" id="SSF51161">
    <property type="entry name" value="Trimeric LpxA-like enzymes"/>
    <property type="match status" value="1"/>
</dbReference>
<comment type="caution">
    <text evidence="3">The sequence shown here is derived from an EMBL/GenBank/DDBJ whole genome shotgun (WGS) entry which is preliminary data.</text>
</comment>
<organism evidence="3 4">
    <name type="scientific">Rubritalea spongiae</name>
    <dbReference type="NCBI Taxonomy" id="430797"/>
    <lineage>
        <taxon>Bacteria</taxon>
        <taxon>Pseudomonadati</taxon>
        <taxon>Verrucomicrobiota</taxon>
        <taxon>Verrucomicrobiia</taxon>
        <taxon>Verrucomicrobiales</taxon>
        <taxon>Rubritaleaceae</taxon>
        <taxon>Rubritalea</taxon>
    </lineage>
</organism>
<dbReference type="InterPro" id="IPR051159">
    <property type="entry name" value="Hexapeptide_acetyltransf"/>
</dbReference>